<dbReference type="RefSeq" id="WP_011497914.1">
    <property type="nucleotide sequence ID" value="NC_007954.1"/>
</dbReference>
<proteinExistence type="predicted"/>
<dbReference type="Gene3D" id="1.10.3680.10">
    <property type="entry name" value="TerB-like"/>
    <property type="match status" value="1"/>
</dbReference>
<feature type="domain" description="Co-chaperone DjlA N-terminal" evidence="1">
    <location>
        <begin position="27"/>
        <end position="142"/>
    </location>
</feature>
<evidence type="ECO:0000313" key="2">
    <source>
        <dbReference type="EMBL" id="ABE56774.1"/>
    </source>
</evidence>
<dbReference type="EMBL" id="CP000302">
    <property type="protein sequence ID" value="ABE56774.1"/>
    <property type="molecule type" value="Genomic_DNA"/>
</dbReference>
<dbReference type="AlphaFoldDB" id="Q12IF2"/>
<protein>
    <recommendedName>
        <fullName evidence="1">Co-chaperone DjlA N-terminal domain-containing protein</fullName>
    </recommendedName>
</protein>
<keyword evidence="3" id="KW-1185">Reference proteome</keyword>
<dbReference type="InterPro" id="IPR029024">
    <property type="entry name" value="TerB-like"/>
</dbReference>
<dbReference type="OrthoDB" id="5294347at2"/>
<dbReference type="InterPro" id="IPR007791">
    <property type="entry name" value="DjlA_N"/>
</dbReference>
<dbReference type="SUPFAM" id="SSF158682">
    <property type="entry name" value="TerB-like"/>
    <property type="match status" value="1"/>
</dbReference>
<dbReference type="CDD" id="cd07313">
    <property type="entry name" value="terB_like_2"/>
    <property type="match status" value="1"/>
</dbReference>
<dbReference type="STRING" id="318161.Sden_3499"/>
<organism evidence="2 3">
    <name type="scientific">Shewanella denitrificans (strain OS217 / ATCC BAA-1090 / DSM 15013)</name>
    <dbReference type="NCBI Taxonomy" id="318161"/>
    <lineage>
        <taxon>Bacteria</taxon>
        <taxon>Pseudomonadati</taxon>
        <taxon>Pseudomonadota</taxon>
        <taxon>Gammaproteobacteria</taxon>
        <taxon>Alteromonadales</taxon>
        <taxon>Shewanellaceae</taxon>
        <taxon>Shewanella</taxon>
    </lineage>
</organism>
<reference evidence="2 3" key="1">
    <citation type="submission" date="2006-03" db="EMBL/GenBank/DDBJ databases">
        <title>Complete sequence of Shewanella denitrificans OS217.</title>
        <authorList>
            <consortium name="US DOE Joint Genome Institute"/>
            <person name="Copeland A."/>
            <person name="Lucas S."/>
            <person name="Lapidus A."/>
            <person name="Barry K."/>
            <person name="Detter J.C."/>
            <person name="Glavina del Rio T."/>
            <person name="Hammon N."/>
            <person name="Israni S."/>
            <person name="Dalin E."/>
            <person name="Tice H."/>
            <person name="Pitluck S."/>
            <person name="Brettin T."/>
            <person name="Bruce D."/>
            <person name="Han C."/>
            <person name="Tapia R."/>
            <person name="Gilna P."/>
            <person name="Kiss H."/>
            <person name="Schmutz J."/>
            <person name="Larimer F."/>
            <person name="Land M."/>
            <person name="Hauser L."/>
            <person name="Kyrpides N."/>
            <person name="Lykidis A."/>
            <person name="Richardson P."/>
        </authorList>
    </citation>
    <scope>NUCLEOTIDE SEQUENCE [LARGE SCALE GENOMIC DNA]</scope>
    <source>
        <strain evidence="3">OS217 / ATCC BAA-1090 / DSM 15013</strain>
    </source>
</reference>
<dbReference type="DNASU" id="4020053"/>
<evidence type="ECO:0000313" key="3">
    <source>
        <dbReference type="Proteomes" id="UP000001982"/>
    </source>
</evidence>
<dbReference type="Pfam" id="PF05099">
    <property type="entry name" value="TerB"/>
    <property type="match status" value="1"/>
</dbReference>
<dbReference type="HOGENOM" id="CLU_111095_2_0_6"/>
<sequence length="149" mass="17004">MIAKLKQLLQLDCHTLSPAEQTHQLNLATASLLIEVINADHEISQDEVTHLLKVLQTRFSLSAELAKTLFEQGQQAHQDSTSLFEFTAQINEHFSLAQKQALVLSMWELSFVDDKLCQHEDQIIRRVADLLHLKHSELIQLRNQASPNM</sequence>
<dbReference type="KEGG" id="sdn:Sden_3499"/>
<dbReference type="eggNOG" id="COG4103">
    <property type="taxonomic scope" value="Bacteria"/>
</dbReference>
<gene>
    <name evidence="2" type="ordered locus">Sden_3499</name>
</gene>
<dbReference type="Proteomes" id="UP000001982">
    <property type="component" value="Chromosome"/>
</dbReference>
<name>Q12IF2_SHEDO</name>
<evidence type="ECO:0000259" key="1">
    <source>
        <dbReference type="Pfam" id="PF05099"/>
    </source>
</evidence>
<accession>Q12IF2</accession>